<reference evidence="4 5" key="1">
    <citation type="submission" date="2016-02" db="EMBL/GenBank/DDBJ databases">
        <title>Genome analysis of coral dinoflagellate symbionts highlights evolutionary adaptations to a symbiotic lifestyle.</title>
        <authorList>
            <person name="Aranda M."/>
            <person name="Li Y."/>
            <person name="Liew Y.J."/>
            <person name="Baumgarten S."/>
            <person name="Simakov O."/>
            <person name="Wilson M."/>
            <person name="Piel J."/>
            <person name="Ashoor H."/>
            <person name="Bougouffa S."/>
            <person name="Bajic V.B."/>
            <person name="Ryu T."/>
            <person name="Ravasi T."/>
            <person name="Bayer T."/>
            <person name="Micklem G."/>
            <person name="Kim H."/>
            <person name="Bhak J."/>
            <person name="Lajeunesse T.C."/>
            <person name="Voolstra C.R."/>
        </authorList>
    </citation>
    <scope>NUCLEOTIDE SEQUENCE [LARGE SCALE GENOMIC DNA]</scope>
    <source>
        <strain evidence="4 5">CCMP2467</strain>
    </source>
</reference>
<evidence type="ECO:0000313" key="5">
    <source>
        <dbReference type="Proteomes" id="UP000186817"/>
    </source>
</evidence>
<feature type="domain" description="Attractin/MKLN-like beta-propeller" evidence="3">
    <location>
        <begin position="199"/>
        <end position="389"/>
    </location>
</feature>
<dbReference type="InterPro" id="IPR015915">
    <property type="entry name" value="Kelch-typ_b-propeller"/>
</dbReference>
<dbReference type="PANTHER" id="PTHR46093:SF18">
    <property type="entry name" value="FIBRONECTIN TYPE-III DOMAIN-CONTAINING PROTEIN"/>
    <property type="match status" value="1"/>
</dbReference>
<dbReference type="Gene3D" id="2.120.10.80">
    <property type="entry name" value="Kelch-type beta propeller"/>
    <property type="match status" value="1"/>
</dbReference>
<keyword evidence="1" id="KW-0880">Kelch repeat</keyword>
<accession>A0A1Q9DMH3</accession>
<protein>
    <submittedName>
        <fullName evidence="4">Multiple epidermal growth factor-like domains protein 8</fullName>
    </submittedName>
</protein>
<evidence type="ECO:0000256" key="1">
    <source>
        <dbReference type="ARBA" id="ARBA00022441"/>
    </source>
</evidence>
<evidence type="ECO:0000256" key="2">
    <source>
        <dbReference type="ARBA" id="ARBA00022737"/>
    </source>
</evidence>
<name>A0A1Q9DMH3_SYMMI</name>
<dbReference type="Pfam" id="PF24981">
    <property type="entry name" value="Beta-prop_ATRN-LZTR1"/>
    <property type="match status" value="1"/>
</dbReference>
<proteinExistence type="predicted"/>
<dbReference type="SUPFAM" id="SSF117281">
    <property type="entry name" value="Kelch motif"/>
    <property type="match status" value="1"/>
</dbReference>
<comment type="caution">
    <text evidence="4">The sequence shown here is derived from an EMBL/GenBank/DDBJ whole genome shotgun (WGS) entry which is preliminary data.</text>
</comment>
<dbReference type="InterPro" id="IPR056737">
    <property type="entry name" value="Beta-prop_ATRN-MKLN-like"/>
</dbReference>
<dbReference type="OrthoDB" id="10250130at2759"/>
<evidence type="ECO:0000313" key="4">
    <source>
        <dbReference type="EMBL" id="OLP96368.1"/>
    </source>
</evidence>
<keyword evidence="5" id="KW-1185">Reference proteome</keyword>
<dbReference type="AlphaFoldDB" id="A0A1Q9DMH3"/>
<keyword evidence="2" id="KW-0677">Repeat</keyword>
<dbReference type="PANTHER" id="PTHR46093">
    <property type="entry name" value="ACYL-COA-BINDING DOMAIN-CONTAINING PROTEIN 5"/>
    <property type="match status" value="1"/>
</dbReference>
<dbReference type="EMBL" id="LSRX01000469">
    <property type="protein sequence ID" value="OLP96368.1"/>
    <property type="molecule type" value="Genomic_DNA"/>
</dbReference>
<gene>
    <name evidence="4" type="primary">MEGF8</name>
    <name evidence="4" type="ORF">AK812_SmicGene21410</name>
</gene>
<evidence type="ECO:0000259" key="3">
    <source>
        <dbReference type="Pfam" id="PF24981"/>
    </source>
</evidence>
<sequence>MVITIPVRMLLRCRLHADRNDGYVGTEHLRGVQKACASKSSQLRLATQVVKMILKIDDVLTTSEKFARQPHLHCSKHRASTLNPAEAFMSRLLLVLASYSTLPAVLGQVQTREDALRCAAEPWGRYSASGGLYTVRGEKYIYTFSGDTRSHEDNRGGVVSTNWRFRLSGNGTKCWERLADSPAAVGYRSTATVLNGTHVYLFGGGDTSFAATGHFWRYSLLENIWQELLPSEVQGPWPSERYKHATVKLSETKMLLLGGRRGTTVQSDAWLFDLERMAWSLVGSNILQVYRHGMTYDPRRQVVWINGGLDGNRQRYGSQLWLWNVSTYEIELVPTEGPGPSRLASHAAEYIEALDALLFWGGTCSDDVQLYLYNIATSSWCAVYAANRPDRRDAMVWALDYPKFYTAQGDLICHNFGIYPISDVHMFDFSAPGLGWQMLYEPRNERGTGTEAYCDGTNRGSCQPMRERLHGFPYQLDDNDFARYPYYNDFAQYLWDTGLGKRLQNRQGGKATLSLNIERNLTFVACCFSAVAMESSACQTHGAAVPSRGRANLRRAAVLTLLVAAWPQTNFHLCTRGTLAVRSCGRTLRTRRAAMTHARERFRWGRRYPKPEAPPFPPGMDDPLPWPTETAEIMIDAHSVIPWFWAETAKIEEDLDLRHDKFSFWPARIAKAGQALLSRFGLSRPPSPWSPIITVFDLPDPGNTWNGQQIKRYRSLARQGPRQFNNVTLAWIASQRFHDDFWTVPLPTCEYLLLEFFRQRSMSELDGAEEFEECQQFQRIWFEERLMAFGVSCPGRRGKVAAIKKWGVASVALDRAMFCRRLVLLELKVRERVGKLQGTLAGGLLTGGSEGDDWNPRSYRGSPRTNRAVVSQEAADFCMISPRRVCQPTTEEGGPYITAHVRQTGAVTSCKEEEELCLLPHATMQLLGQKQKTSTARRVPFRIAMLCPTVIMLCACIGDAA</sequence>
<organism evidence="4 5">
    <name type="scientific">Symbiodinium microadriaticum</name>
    <name type="common">Dinoflagellate</name>
    <name type="synonym">Zooxanthella microadriatica</name>
    <dbReference type="NCBI Taxonomy" id="2951"/>
    <lineage>
        <taxon>Eukaryota</taxon>
        <taxon>Sar</taxon>
        <taxon>Alveolata</taxon>
        <taxon>Dinophyceae</taxon>
        <taxon>Suessiales</taxon>
        <taxon>Symbiodiniaceae</taxon>
        <taxon>Symbiodinium</taxon>
    </lineage>
</organism>
<dbReference type="Proteomes" id="UP000186817">
    <property type="component" value="Unassembled WGS sequence"/>
</dbReference>